<dbReference type="AlphaFoldDB" id="A0A1I0QYM5"/>
<dbReference type="EMBL" id="FOJG01000001">
    <property type="protein sequence ID" value="SEW32879.1"/>
    <property type="molecule type" value="Genomic_DNA"/>
</dbReference>
<keyword evidence="3" id="KW-1185">Reference proteome</keyword>
<feature type="domain" description="KTSC" evidence="1">
    <location>
        <begin position="3"/>
        <end position="59"/>
    </location>
</feature>
<dbReference type="STRING" id="29529.SAMN04488122_1909"/>
<organism evidence="2 3">
    <name type="scientific">Chitinophaga arvensicola</name>
    <dbReference type="NCBI Taxonomy" id="29529"/>
    <lineage>
        <taxon>Bacteria</taxon>
        <taxon>Pseudomonadati</taxon>
        <taxon>Bacteroidota</taxon>
        <taxon>Chitinophagia</taxon>
        <taxon>Chitinophagales</taxon>
        <taxon>Chitinophagaceae</taxon>
        <taxon>Chitinophaga</taxon>
    </lineage>
</organism>
<evidence type="ECO:0000313" key="2">
    <source>
        <dbReference type="EMBL" id="SEW32879.1"/>
    </source>
</evidence>
<dbReference type="OrthoDB" id="8450910at2"/>
<accession>A0A1I0QYM5</accession>
<protein>
    <submittedName>
        <fullName evidence="2">KTSC domain-containing protein</fullName>
    </submittedName>
</protein>
<evidence type="ECO:0000313" key="3">
    <source>
        <dbReference type="Proteomes" id="UP000199310"/>
    </source>
</evidence>
<sequence>MPSSVVAHMIYKAETRTLRIIFVSGMVYDYKDVPEEEYLAMKSSGSKGTYLNTHIKGHYDFEKIS</sequence>
<dbReference type="Pfam" id="PF13619">
    <property type="entry name" value="KTSC"/>
    <property type="match status" value="1"/>
</dbReference>
<dbReference type="InterPro" id="IPR025309">
    <property type="entry name" value="KTSC_dom"/>
</dbReference>
<dbReference type="Proteomes" id="UP000199310">
    <property type="component" value="Unassembled WGS sequence"/>
</dbReference>
<proteinExistence type="predicted"/>
<evidence type="ECO:0000259" key="1">
    <source>
        <dbReference type="Pfam" id="PF13619"/>
    </source>
</evidence>
<name>A0A1I0QYM5_9BACT</name>
<dbReference type="RefSeq" id="WP_089893628.1">
    <property type="nucleotide sequence ID" value="NZ_FOJG01000001.1"/>
</dbReference>
<reference evidence="3" key="1">
    <citation type="submission" date="2016-10" db="EMBL/GenBank/DDBJ databases">
        <authorList>
            <person name="Varghese N."/>
            <person name="Submissions S."/>
        </authorList>
    </citation>
    <scope>NUCLEOTIDE SEQUENCE [LARGE SCALE GENOMIC DNA]</scope>
    <source>
        <strain evidence="3">DSM 3695</strain>
    </source>
</reference>
<gene>
    <name evidence="2" type="ORF">SAMN04488122_1909</name>
</gene>